<evidence type="ECO:0000313" key="2">
    <source>
        <dbReference type="EMBL" id="KIJ22515.1"/>
    </source>
</evidence>
<dbReference type="HOGENOM" id="CLU_1866383_0_0_1"/>
<name>A0A0C9UBN8_SPHS4</name>
<proteinExistence type="predicted"/>
<gene>
    <name evidence="2" type="ORF">M422DRAFT_277036</name>
</gene>
<evidence type="ECO:0000256" key="1">
    <source>
        <dbReference type="SAM" id="MobiDB-lite"/>
    </source>
</evidence>
<sequence length="137" mass="15203">MPVKDYVIDLSNELGFSQTGEVVRAERKLVTESLHKRVQKPSTAQPIGPTRVTKMESRDRESPPCVPETAVKLWEEEEEELPAWVPSQHAAATYCLDEATIAPATCDTARWKPKPEQAAWSAASTDTQPPLLPPLLQ</sequence>
<dbReference type="EMBL" id="KN838157">
    <property type="protein sequence ID" value="KIJ22515.1"/>
    <property type="molecule type" value="Genomic_DNA"/>
</dbReference>
<dbReference type="AlphaFoldDB" id="A0A0C9UBN8"/>
<feature type="region of interest" description="Disordered" evidence="1">
    <location>
        <begin position="112"/>
        <end position="137"/>
    </location>
</feature>
<dbReference type="Proteomes" id="UP000054279">
    <property type="component" value="Unassembled WGS sequence"/>
</dbReference>
<reference evidence="2 3" key="1">
    <citation type="submission" date="2014-06" db="EMBL/GenBank/DDBJ databases">
        <title>Evolutionary Origins and Diversification of the Mycorrhizal Mutualists.</title>
        <authorList>
            <consortium name="DOE Joint Genome Institute"/>
            <consortium name="Mycorrhizal Genomics Consortium"/>
            <person name="Kohler A."/>
            <person name="Kuo A."/>
            <person name="Nagy L.G."/>
            <person name="Floudas D."/>
            <person name="Copeland A."/>
            <person name="Barry K.W."/>
            <person name="Cichocki N."/>
            <person name="Veneault-Fourrey C."/>
            <person name="LaButti K."/>
            <person name="Lindquist E.A."/>
            <person name="Lipzen A."/>
            <person name="Lundell T."/>
            <person name="Morin E."/>
            <person name="Murat C."/>
            <person name="Riley R."/>
            <person name="Ohm R."/>
            <person name="Sun H."/>
            <person name="Tunlid A."/>
            <person name="Henrissat B."/>
            <person name="Grigoriev I.V."/>
            <person name="Hibbett D.S."/>
            <person name="Martin F."/>
        </authorList>
    </citation>
    <scope>NUCLEOTIDE SEQUENCE [LARGE SCALE GENOMIC DNA]</scope>
    <source>
        <strain evidence="2 3">SS14</strain>
    </source>
</reference>
<organism evidence="2 3">
    <name type="scientific">Sphaerobolus stellatus (strain SS14)</name>
    <dbReference type="NCBI Taxonomy" id="990650"/>
    <lineage>
        <taxon>Eukaryota</taxon>
        <taxon>Fungi</taxon>
        <taxon>Dikarya</taxon>
        <taxon>Basidiomycota</taxon>
        <taxon>Agaricomycotina</taxon>
        <taxon>Agaricomycetes</taxon>
        <taxon>Phallomycetidae</taxon>
        <taxon>Geastrales</taxon>
        <taxon>Sphaerobolaceae</taxon>
        <taxon>Sphaerobolus</taxon>
    </lineage>
</organism>
<feature type="region of interest" description="Disordered" evidence="1">
    <location>
        <begin position="36"/>
        <end position="66"/>
    </location>
</feature>
<protein>
    <submittedName>
        <fullName evidence="2">Uncharacterized protein</fullName>
    </submittedName>
</protein>
<evidence type="ECO:0000313" key="3">
    <source>
        <dbReference type="Proteomes" id="UP000054279"/>
    </source>
</evidence>
<feature type="compositionally biased region" description="Basic and acidic residues" evidence="1">
    <location>
        <begin position="53"/>
        <end position="62"/>
    </location>
</feature>
<keyword evidence="3" id="KW-1185">Reference proteome</keyword>
<accession>A0A0C9UBN8</accession>